<comment type="caution">
    <text evidence="2">The sequence shown here is derived from an EMBL/GenBank/DDBJ whole genome shotgun (WGS) entry which is preliminary data.</text>
</comment>
<dbReference type="InterPro" id="IPR005135">
    <property type="entry name" value="Endo/exonuclease/phosphatase"/>
</dbReference>
<dbReference type="GO" id="GO:0003824">
    <property type="term" value="F:catalytic activity"/>
    <property type="evidence" value="ECO:0007669"/>
    <property type="project" value="InterPro"/>
</dbReference>
<dbReference type="AlphaFoldDB" id="A0A543K6S0"/>
<gene>
    <name evidence="2" type="ORF">FB476_3160</name>
</gene>
<feature type="domain" description="Endonuclease/exonuclease/phosphatase" evidence="1">
    <location>
        <begin position="19"/>
        <end position="251"/>
    </location>
</feature>
<name>A0A543K6S0_9MICO</name>
<organism evidence="2 3">
    <name type="scientific">Ornithinimicrobium humiphilum</name>
    <dbReference type="NCBI Taxonomy" id="125288"/>
    <lineage>
        <taxon>Bacteria</taxon>
        <taxon>Bacillati</taxon>
        <taxon>Actinomycetota</taxon>
        <taxon>Actinomycetes</taxon>
        <taxon>Micrococcales</taxon>
        <taxon>Ornithinimicrobiaceae</taxon>
        <taxon>Ornithinimicrobium</taxon>
    </lineage>
</organism>
<evidence type="ECO:0000313" key="2">
    <source>
        <dbReference type="EMBL" id="TQM90776.1"/>
    </source>
</evidence>
<dbReference type="EMBL" id="VFPU01000003">
    <property type="protein sequence ID" value="TQM90776.1"/>
    <property type="molecule type" value="Genomic_DNA"/>
</dbReference>
<dbReference type="OrthoDB" id="4520214at2"/>
<dbReference type="SUPFAM" id="SSF56219">
    <property type="entry name" value="DNase I-like"/>
    <property type="match status" value="1"/>
</dbReference>
<dbReference type="Proteomes" id="UP000315133">
    <property type="component" value="Unassembled WGS sequence"/>
</dbReference>
<protein>
    <submittedName>
        <fullName evidence="2">Exodeoxyribonuclease-3</fullName>
    </submittedName>
</protein>
<reference evidence="2 3" key="1">
    <citation type="submission" date="2019-06" db="EMBL/GenBank/DDBJ databases">
        <title>Sequencing the genomes of 1000 actinobacteria strains.</title>
        <authorList>
            <person name="Klenk H.-P."/>
        </authorList>
    </citation>
    <scope>NUCLEOTIDE SEQUENCE [LARGE SCALE GENOMIC DNA]</scope>
    <source>
        <strain evidence="2 3">DSM 12362</strain>
    </source>
</reference>
<dbReference type="Pfam" id="PF03372">
    <property type="entry name" value="Exo_endo_phos"/>
    <property type="match status" value="1"/>
</dbReference>
<dbReference type="InterPro" id="IPR036691">
    <property type="entry name" value="Endo/exonu/phosph_ase_sf"/>
</dbReference>
<evidence type="ECO:0000313" key="3">
    <source>
        <dbReference type="Proteomes" id="UP000315133"/>
    </source>
</evidence>
<sequence length="260" mass="28066">MPVRSLLALNVAAPTRERARGVLELLWPDEDDVWVLTETSGGEGTRLLAQVCRAAGHGVHVTDRASAGGRGVMVVTRRPDLVAEVEELPGPSVLPGRVLPLRVTDGGGEVLRVLGVYGAASDPVRYSSATQRRRKREWLAALDAWLPAWRSVDPDAPGVVVGDLNLVDPLHDDPLPHVLLEETELLAGLEGRHGLVDAFRLRHPASTEVSWVDHSGVGCRYDHAFVTPDLVPRVVACDLHQAPREAGLTDHAALRLVLEG</sequence>
<keyword evidence="3" id="KW-1185">Reference proteome</keyword>
<evidence type="ECO:0000259" key="1">
    <source>
        <dbReference type="Pfam" id="PF03372"/>
    </source>
</evidence>
<dbReference type="RefSeq" id="WP_141821146.1">
    <property type="nucleotide sequence ID" value="NZ_BAAAIL010000005.1"/>
</dbReference>
<accession>A0A543K6S0</accession>
<dbReference type="Gene3D" id="3.60.10.10">
    <property type="entry name" value="Endonuclease/exonuclease/phosphatase"/>
    <property type="match status" value="1"/>
</dbReference>
<proteinExistence type="predicted"/>